<organism evidence="1 2">
    <name type="scientific">Heterodera schachtii</name>
    <name type="common">Sugarbeet cyst nematode worm</name>
    <name type="synonym">Tylenchus schachtii</name>
    <dbReference type="NCBI Taxonomy" id="97005"/>
    <lineage>
        <taxon>Eukaryota</taxon>
        <taxon>Metazoa</taxon>
        <taxon>Ecdysozoa</taxon>
        <taxon>Nematoda</taxon>
        <taxon>Chromadorea</taxon>
        <taxon>Rhabditida</taxon>
        <taxon>Tylenchina</taxon>
        <taxon>Tylenchomorpha</taxon>
        <taxon>Tylenchoidea</taxon>
        <taxon>Heteroderidae</taxon>
        <taxon>Heteroderinae</taxon>
        <taxon>Heterodera</taxon>
    </lineage>
</organism>
<name>A0ABD2KFQ0_HETSC</name>
<dbReference type="EMBL" id="JBICCN010000026">
    <property type="protein sequence ID" value="KAL3101765.1"/>
    <property type="molecule type" value="Genomic_DNA"/>
</dbReference>
<reference evidence="1 2" key="1">
    <citation type="submission" date="2024-10" db="EMBL/GenBank/DDBJ databases">
        <authorList>
            <person name="Kim D."/>
        </authorList>
    </citation>
    <scope>NUCLEOTIDE SEQUENCE [LARGE SCALE GENOMIC DNA]</scope>
    <source>
        <strain evidence="1">Taebaek</strain>
    </source>
</reference>
<dbReference type="AlphaFoldDB" id="A0ABD2KFQ0"/>
<proteinExistence type="predicted"/>
<accession>A0ABD2KFQ0</accession>
<evidence type="ECO:0000313" key="2">
    <source>
        <dbReference type="Proteomes" id="UP001620645"/>
    </source>
</evidence>
<dbReference type="SUPFAM" id="SSF140990">
    <property type="entry name" value="FtsH protease domain-like"/>
    <property type="match status" value="1"/>
</dbReference>
<dbReference type="InterPro" id="IPR037219">
    <property type="entry name" value="Peptidase_M41-like"/>
</dbReference>
<evidence type="ECO:0000313" key="1">
    <source>
        <dbReference type="EMBL" id="KAL3101765.1"/>
    </source>
</evidence>
<gene>
    <name evidence="1" type="ORF">niasHS_003174</name>
</gene>
<sequence length="220" mass="24611">MEDQQQPAGPQPEQKFIGIEHEQEIILTKEELELLSVKQASRAVVSHFSSSSEPEEIWFKKDGSGETKRRLKSTICVDKEQLLHNVEFLFAAKLGAEIVNKTKFSGSGDDIKEATKIVVYMVREGAFFRHETGMCNFNVAKMGPETEAVLNDIIDSVLAGCEQRVSQLIISKKTMIKALADLLAGKPNFRMGKDEIQQFFSQYEADQLPPGGEGEEQAMR</sequence>
<comment type="caution">
    <text evidence="1">The sequence shown here is derived from an EMBL/GenBank/DDBJ whole genome shotgun (WGS) entry which is preliminary data.</text>
</comment>
<keyword evidence="2" id="KW-1185">Reference proteome</keyword>
<dbReference type="Gene3D" id="1.20.58.760">
    <property type="entry name" value="Peptidase M41"/>
    <property type="match status" value="1"/>
</dbReference>
<protein>
    <submittedName>
        <fullName evidence="1">Uncharacterized protein</fullName>
    </submittedName>
</protein>
<dbReference type="Proteomes" id="UP001620645">
    <property type="component" value="Unassembled WGS sequence"/>
</dbReference>